<keyword evidence="3" id="KW-0677">Repeat</keyword>
<keyword evidence="2" id="KW-0479">Metal-binding</keyword>
<evidence type="ECO:0000259" key="7">
    <source>
        <dbReference type="PROSITE" id="PS50157"/>
    </source>
</evidence>
<dbReference type="EMBL" id="KB297016">
    <property type="protein sequence ID" value="ELU11069.1"/>
    <property type="molecule type" value="Genomic_DNA"/>
</dbReference>
<dbReference type="EMBL" id="AMQN01005879">
    <property type="status" value="NOT_ANNOTATED_CDS"/>
    <property type="molecule type" value="Genomic_DNA"/>
</dbReference>
<dbReference type="PANTHER" id="PTHR45891:SF3">
    <property type="entry name" value="ZINC FINGER PROTEIN 2"/>
    <property type="match status" value="1"/>
</dbReference>
<dbReference type="PROSITE" id="PS50157">
    <property type="entry name" value="ZINC_FINGER_C2H2_2"/>
    <property type="match status" value="4"/>
</dbReference>
<evidence type="ECO:0000256" key="3">
    <source>
        <dbReference type="ARBA" id="ARBA00022737"/>
    </source>
</evidence>
<keyword evidence="5" id="KW-0863">Zinc-finger</keyword>
<feature type="domain" description="C2H2-type" evidence="7">
    <location>
        <begin position="203"/>
        <end position="233"/>
    </location>
</feature>
<feature type="region of interest" description="Disordered" evidence="6">
    <location>
        <begin position="1"/>
        <end position="63"/>
    </location>
</feature>
<dbReference type="SMART" id="SM00355">
    <property type="entry name" value="ZnF_C2H2"/>
    <property type="match status" value="5"/>
</dbReference>
<dbReference type="EnsemblMetazoa" id="CapteT215624">
    <property type="protein sequence ID" value="CapteP215624"/>
    <property type="gene ID" value="CapteG215624"/>
</dbReference>
<evidence type="ECO:0000313" key="8">
    <source>
        <dbReference type="EMBL" id="ELU11069.1"/>
    </source>
</evidence>
<keyword evidence="4" id="KW-0862">Zinc</keyword>
<protein>
    <recommendedName>
        <fullName evidence="7">C2H2-type domain-containing protein</fullName>
    </recommendedName>
</protein>
<dbReference type="STRING" id="283909.R7UXK6"/>
<keyword evidence="10" id="KW-1185">Reference proteome</keyword>
<dbReference type="GO" id="GO:0000981">
    <property type="term" value="F:DNA-binding transcription factor activity, RNA polymerase II-specific"/>
    <property type="evidence" value="ECO:0007669"/>
    <property type="project" value="TreeGrafter"/>
</dbReference>
<reference evidence="8 10" key="2">
    <citation type="journal article" date="2013" name="Nature">
        <title>Insights into bilaterian evolution from three spiralian genomes.</title>
        <authorList>
            <person name="Simakov O."/>
            <person name="Marletaz F."/>
            <person name="Cho S.J."/>
            <person name="Edsinger-Gonzales E."/>
            <person name="Havlak P."/>
            <person name="Hellsten U."/>
            <person name="Kuo D.H."/>
            <person name="Larsson T."/>
            <person name="Lv J."/>
            <person name="Arendt D."/>
            <person name="Savage R."/>
            <person name="Osoegawa K."/>
            <person name="de Jong P."/>
            <person name="Grimwood J."/>
            <person name="Chapman J.A."/>
            <person name="Shapiro H."/>
            <person name="Aerts A."/>
            <person name="Otillar R.P."/>
            <person name="Terry A.Y."/>
            <person name="Boore J.L."/>
            <person name="Grigoriev I.V."/>
            <person name="Lindberg D.R."/>
            <person name="Seaver E.C."/>
            <person name="Weisblat D.A."/>
            <person name="Putnam N.H."/>
            <person name="Rokhsar D.S."/>
        </authorList>
    </citation>
    <scope>NUCLEOTIDE SEQUENCE</scope>
    <source>
        <strain evidence="8 10">I ESC-2004</strain>
    </source>
</reference>
<feature type="compositionally biased region" description="Acidic residues" evidence="6">
    <location>
        <begin position="11"/>
        <end position="24"/>
    </location>
</feature>
<evidence type="ECO:0000256" key="6">
    <source>
        <dbReference type="SAM" id="MobiDB-lite"/>
    </source>
</evidence>
<dbReference type="HOGENOM" id="CLU_755610_0_0_1"/>
<feature type="compositionally biased region" description="Acidic residues" evidence="6">
    <location>
        <begin position="323"/>
        <end position="338"/>
    </location>
</feature>
<dbReference type="Proteomes" id="UP000014760">
    <property type="component" value="Unassembled WGS sequence"/>
</dbReference>
<evidence type="ECO:0000256" key="2">
    <source>
        <dbReference type="ARBA" id="ARBA00022723"/>
    </source>
</evidence>
<comment type="subcellular location">
    <subcellularLocation>
        <location evidence="1">Nucleus</location>
    </subcellularLocation>
</comment>
<accession>R7UXK6</accession>
<feature type="region of interest" description="Disordered" evidence="6">
    <location>
        <begin position="319"/>
        <end position="346"/>
    </location>
</feature>
<dbReference type="Gene3D" id="3.30.160.60">
    <property type="entry name" value="Classic Zinc Finger"/>
    <property type="match status" value="2"/>
</dbReference>
<feature type="non-terminal residue" evidence="8">
    <location>
        <position position="367"/>
    </location>
</feature>
<sequence>MVGCVHAVPTDSEDNNPVDPDEESSSSPLNKPNFAFGSPSEGQQTSTQGSTQGSSPARAAASDSVASESLACPLCAERVGDMGKVEQHLVQVHSVATEVLKKLLLLAKPAAASSPAAAAASPVEDMEENDEAIADDVETMESRALKLAEEASADGVDLSEQENDEHFRCQTCSKTFQNIDALYSHQNELGHLELKQTPRGPGYLCWKKGCNQYFKTAQALQVHFREIHAQPTVAVSERHVYKFRCHQCSLAFKTLEKLQLHSYYHIIRAATECALCKKSFRTASAMHQHVESVHFETMSDVEKEEFQASLAASKQLSLSLEKDTEEPEEAAMEDDEDSSSSYKEEQFMEDYINSQAMAETATMIRPQ</sequence>
<organism evidence="8">
    <name type="scientific">Capitella teleta</name>
    <name type="common">Polychaete worm</name>
    <dbReference type="NCBI Taxonomy" id="283909"/>
    <lineage>
        <taxon>Eukaryota</taxon>
        <taxon>Metazoa</taxon>
        <taxon>Spiralia</taxon>
        <taxon>Lophotrochozoa</taxon>
        <taxon>Annelida</taxon>
        <taxon>Polychaeta</taxon>
        <taxon>Sedentaria</taxon>
        <taxon>Scolecida</taxon>
        <taxon>Capitellidae</taxon>
        <taxon>Capitella</taxon>
    </lineage>
</organism>
<dbReference type="Pfam" id="PF13912">
    <property type="entry name" value="zf-C2H2_6"/>
    <property type="match status" value="1"/>
</dbReference>
<dbReference type="GO" id="GO:0008270">
    <property type="term" value="F:zinc ion binding"/>
    <property type="evidence" value="ECO:0007669"/>
    <property type="project" value="UniProtKB-KW"/>
</dbReference>
<evidence type="ECO:0000256" key="5">
    <source>
        <dbReference type="PROSITE-ProRule" id="PRU00042"/>
    </source>
</evidence>
<dbReference type="GO" id="GO:0000978">
    <property type="term" value="F:RNA polymerase II cis-regulatory region sequence-specific DNA binding"/>
    <property type="evidence" value="ECO:0007669"/>
    <property type="project" value="TreeGrafter"/>
</dbReference>
<dbReference type="InterPro" id="IPR013087">
    <property type="entry name" value="Znf_C2H2_type"/>
</dbReference>
<name>R7UXK6_CAPTE</name>
<dbReference type="GO" id="GO:0005634">
    <property type="term" value="C:nucleus"/>
    <property type="evidence" value="ECO:0007669"/>
    <property type="project" value="UniProtKB-SubCell"/>
</dbReference>
<reference evidence="9" key="3">
    <citation type="submission" date="2015-06" db="UniProtKB">
        <authorList>
            <consortium name="EnsemblMetazoa"/>
        </authorList>
    </citation>
    <scope>IDENTIFICATION</scope>
</reference>
<evidence type="ECO:0000313" key="9">
    <source>
        <dbReference type="EnsemblMetazoa" id="CapteP215624"/>
    </source>
</evidence>
<dbReference type="InterPro" id="IPR051968">
    <property type="entry name" value="ZnFinger_Homeobox_TR"/>
</dbReference>
<proteinExistence type="predicted"/>
<dbReference type="OrthoDB" id="6417226at2759"/>
<gene>
    <name evidence="8" type="ORF">CAPTEDRAFT_215624</name>
</gene>
<evidence type="ECO:0000313" key="10">
    <source>
        <dbReference type="Proteomes" id="UP000014760"/>
    </source>
</evidence>
<reference evidence="10" key="1">
    <citation type="submission" date="2012-12" db="EMBL/GenBank/DDBJ databases">
        <authorList>
            <person name="Hellsten U."/>
            <person name="Grimwood J."/>
            <person name="Chapman J.A."/>
            <person name="Shapiro H."/>
            <person name="Aerts A."/>
            <person name="Otillar R.P."/>
            <person name="Terry A.Y."/>
            <person name="Boore J.L."/>
            <person name="Simakov O."/>
            <person name="Marletaz F."/>
            <person name="Cho S.-J."/>
            <person name="Edsinger-Gonzales E."/>
            <person name="Havlak P."/>
            <person name="Kuo D.-H."/>
            <person name="Larsson T."/>
            <person name="Lv J."/>
            <person name="Arendt D."/>
            <person name="Savage R."/>
            <person name="Osoegawa K."/>
            <person name="de Jong P."/>
            <person name="Lindberg D.R."/>
            <person name="Seaver E.C."/>
            <person name="Weisblat D.A."/>
            <person name="Putnam N.H."/>
            <person name="Grigoriev I.V."/>
            <person name="Rokhsar D.S."/>
        </authorList>
    </citation>
    <scope>NUCLEOTIDE SEQUENCE</scope>
    <source>
        <strain evidence="10">I ESC-2004</strain>
    </source>
</reference>
<dbReference type="AlphaFoldDB" id="R7UXK6"/>
<evidence type="ECO:0000256" key="4">
    <source>
        <dbReference type="ARBA" id="ARBA00022833"/>
    </source>
</evidence>
<feature type="domain" description="C2H2-type" evidence="7">
    <location>
        <begin position="167"/>
        <end position="196"/>
    </location>
</feature>
<dbReference type="InterPro" id="IPR036236">
    <property type="entry name" value="Znf_C2H2_sf"/>
</dbReference>
<feature type="domain" description="C2H2-type" evidence="7">
    <location>
        <begin position="271"/>
        <end position="299"/>
    </location>
</feature>
<dbReference type="PANTHER" id="PTHR45891">
    <property type="entry name" value="ZINC FINGER HOMEOBOX PROTEIN"/>
    <property type="match status" value="1"/>
</dbReference>
<feature type="domain" description="C2H2-type" evidence="7">
    <location>
        <begin position="243"/>
        <end position="265"/>
    </location>
</feature>
<dbReference type="SUPFAM" id="SSF57667">
    <property type="entry name" value="beta-beta-alpha zinc fingers"/>
    <property type="match status" value="1"/>
</dbReference>
<feature type="compositionally biased region" description="Low complexity" evidence="6">
    <location>
        <begin position="37"/>
        <end position="56"/>
    </location>
</feature>
<evidence type="ECO:0000256" key="1">
    <source>
        <dbReference type="ARBA" id="ARBA00004123"/>
    </source>
</evidence>
<dbReference type="PROSITE" id="PS00028">
    <property type="entry name" value="ZINC_FINGER_C2H2_1"/>
    <property type="match status" value="4"/>
</dbReference>